<evidence type="ECO:0000313" key="12">
    <source>
        <dbReference type="EMBL" id="KAG8081116.1"/>
    </source>
</evidence>
<keyword evidence="1 9" id="KW-0479">Metal-binding</keyword>
<dbReference type="GO" id="GO:0003677">
    <property type="term" value="F:DNA binding"/>
    <property type="evidence" value="ECO:0007669"/>
    <property type="project" value="UniProtKB-UniRule"/>
</dbReference>
<evidence type="ECO:0000256" key="6">
    <source>
        <dbReference type="ARBA" id="ARBA00023163"/>
    </source>
</evidence>
<evidence type="ECO:0000313" key="13">
    <source>
        <dbReference type="Proteomes" id="UP000729402"/>
    </source>
</evidence>
<keyword evidence="5 8" id="KW-0238">DNA-binding</keyword>
<keyword evidence="7 8" id="KW-0539">Nucleus</keyword>
<feature type="region of interest" description="Disordered" evidence="10">
    <location>
        <begin position="1"/>
        <end position="30"/>
    </location>
</feature>
<evidence type="ECO:0000256" key="9">
    <source>
        <dbReference type="RuleBase" id="RU369094"/>
    </source>
</evidence>
<dbReference type="OrthoDB" id="1927254at2759"/>
<dbReference type="InterPro" id="IPR045174">
    <property type="entry name" value="Dof"/>
</dbReference>
<dbReference type="GO" id="GO:0005634">
    <property type="term" value="C:nucleus"/>
    <property type="evidence" value="ECO:0007669"/>
    <property type="project" value="UniProtKB-SubCell"/>
</dbReference>
<dbReference type="GO" id="GO:0008270">
    <property type="term" value="F:zinc ion binding"/>
    <property type="evidence" value="ECO:0007669"/>
    <property type="project" value="UniProtKB-KW"/>
</dbReference>
<evidence type="ECO:0000256" key="1">
    <source>
        <dbReference type="ARBA" id="ARBA00022723"/>
    </source>
</evidence>
<dbReference type="InterPro" id="IPR003851">
    <property type="entry name" value="Znf_Dof"/>
</dbReference>
<gene>
    <name evidence="12" type="ORF">GUJ93_ZPchr0007g5006</name>
</gene>
<reference evidence="12" key="1">
    <citation type="journal article" date="2021" name="bioRxiv">
        <title>Whole Genome Assembly and Annotation of Northern Wild Rice, Zizania palustris L., Supports a Whole Genome Duplication in the Zizania Genus.</title>
        <authorList>
            <person name="Haas M."/>
            <person name="Kono T."/>
            <person name="Macchietto M."/>
            <person name="Millas R."/>
            <person name="McGilp L."/>
            <person name="Shao M."/>
            <person name="Duquette J."/>
            <person name="Hirsch C.N."/>
            <person name="Kimball J."/>
        </authorList>
    </citation>
    <scope>NUCLEOTIDE SEQUENCE</scope>
    <source>
        <tissue evidence="12">Fresh leaf tissue</tissue>
    </source>
</reference>
<evidence type="ECO:0000256" key="7">
    <source>
        <dbReference type="ARBA" id="ARBA00023242"/>
    </source>
</evidence>
<accession>A0A8J5ST12</accession>
<evidence type="ECO:0000256" key="2">
    <source>
        <dbReference type="ARBA" id="ARBA00022771"/>
    </source>
</evidence>
<feature type="domain" description="Dof-type" evidence="11">
    <location>
        <begin position="85"/>
        <end position="139"/>
    </location>
</feature>
<keyword evidence="6 9" id="KW-0804">Transcription</keyword>
<evidence type="ECO:0000256" key="8">
    <source>
        <dbReference type="PROSITE-ProRule" id="PRU00071"/>
    </source>
</evidence>
<dbReference type="PROSITE" id="PS50884">
    <property type="entry name" value="ZF_DOF_2"/>
    <property type="match status" value="1"/>
</dbReference>
<feature type="compositionally biased region" description="Gly residues" evidence="10">
    <location>
        <begin position="335"/>
        <end position="348"/>
    </location>
</feature>
<dbReference type="PANTHER" id="PTHR31992:SF361">
    <property type="entry name" value="DOF ZINC FINGER PROTEIN"/>
    <property type="match status" value="1"/>
</dbReference>
<comment type="subcellular location">
    <subcellularLocation>
        <location evidence="8 9">Nucleus</location>
    </subcellularLocation>
</comment>
<dbReference type="PROSITE" id="PS01361">
    <property type="entry name" value="ZF_DOF_1"/>
    <property type="match status" value="1"/>
</dbReference>
<dbReference type="EMBL" id="JAAALK010000282">
    <property type="protein sequence ID" value="KAG8081116.1"/>
    <property type="molecule type" value="Genomic_DNA"/>
</dbReference>
<protein>
    <recommendedName>
        <fullName evidence="9">Dof zinc finger protein</fullName>
    </recommendedName>
</protein>
<keyword evidence="4 9" id="KW-0805">Transcription regulation</keyword>
<feature type="region of interest" description="Disordered" evidence="10">
    <location>
        <begin position="129"/>
        <end position="154"/>
    </location>
</feature>
<keyword evidence="13" id="KW-1185">Reference proteome</keyword>
<evidence type="ECO:0000256" key="4">
    <source>
        <dbReference type="ARBA" id="ARBA00023015"/>
    </source>
</evidence>
<organism evidence="12 13">
    <name type="scientific">Zizania palustris</name>
    <name type="common">Northern wild rice</name>
    <dbReference type="NCBI Taxonomy" id="103762"/>
    <lineage>
        <taxon>Eukaryota</taxon>
        <taxon>Viridiplantae</taxon>
        <taxon>Streptophyta</taxon>
        <taxon>Embryophyta</taxon>
        <taxon>Tracheophyta</taxon>
        <taxon>Spermatophyta</taxon>
        <taxon>Magnoliopsida</taxon>
        <taxon>Liliopsida</taxon>
        <taxon>Poales</taxon>
        <taxon>Poaceae</taxon>
        <taxon>BOP clade</taxon>
        <taxon>Oryzoideae</taxon>
        <taxon>Oryzeae</taxon>
        <taxon>Zizaniinae</taxon>
        <taxon>Zizania</taxon>
    </lineage>
</organism>
<evidence type="ECO:0000259" key="11">
    <source>
        <dbReference type="PROSITE" id="PS50884"/>
    </source>
</evidence>
<reference evidence="12" key="2">
    <citation type="submission" date="2021-02" db="EMBL/GenBank/DDBJ databases">
        <authorList>
            <person name="Kimball J.A."/>
            <person name="Haas M.W."/>
            <person name="Macchietto M."/>
            <person name="Kono T."/>
            <person name="Duquette J."/>
            <person name="Shao M."/>
        </authorList>
    </citation>
    <scope>NUCLEOTIDE SEQUENCE</scope>
    <source>
        <tissue evidence="12">Fresh leaf tissue</tissue>
    </source>
</reference>
<dbReference type="AlphaFoldDB" id="A0A8J5ST12"/>
<dbReference type="PANTHER" id="PTHR31992">
    <property type="entry name" value="DOF ZINC FINGER PROTEIN DOF1.4-RELATED"/>
    <property type="match status" value="1"/>
</dbReference>
<evidence type="ECO:0000256" key="10">
    <source>
        <dbReference type="SAM" id="MobiDB-lite"/>
    </source>
</evidence>
<keyword evidence="2 8" id="KW-0863">Zinc-finger</keyword>
<feature type="compositionally biased region" description="Basic residues" evidence="10">
    <location>
        <begin position="135"/>
        <end position="145"/>
    </location>
</feature>
<feature type="region of interest" description="Disordered" evidence="10">
    <location>
        <begin position="331"/>
        <end position="355"/>
    </location>
</feature>
<evidence type="ECO:0000256" key="3">
    <source>
        <dbReference type="ARBA" id="ARBA00022833"/>
    </source>
</evidence>
<dbReference type="GO" id="GO:0003700">
    <property type="term" value="F:DNA-binding transcription factor activity"/>
    <property type="evidence" value="ECO:0007669"/>
    <property type="project" value="UniProtKB-UniRule"/>
</dbReference>
<name>A0A8J5ST12_ZIZPA</name>
<comment type="caution">
    <text evidence="12">The sequence shown here is derived from an EMBL/GenBank/DDBJ whole genome shotgun (WGS) entry which is preliminary data.</text>
</comment>
<proteinExistence type="predicted"/>
<dbReference type="Proteomes" id="UP000729402">
    <property type="component" value="Unassembled WGS sequence"/>
</dbReference>
<sequence>MWNQHHQAHHGQLLGPCMETDHGQPPPPGGLLMAPRPAAPAMAGASGILPVSDGAAPVIGGSSTRPGSMAERARMAKIPQPEPGLKCPRCDSTNTKFCYFNNYNLSQPRHFCKTCRRYWTRGGALRNVPVGGGCRRNKRGSKSSKKPNSSSTTSATAAAASAVCGTSSSAAAGGLVRPQLHLPFGSLHAHHSHGIFGGAASRLGFPEISSLHQGAVDYQLGDSLGLERPRLPPVQHQFPFLTRPNTAVPPPPPGTAPLMPSGITYPFGDVEAAGFAVDLPASANLAAGSAGFITQMASVKMDDIENPPSTATNSPPREFLGLSGSLQFWGSSGCDRGGGDGAGGGSAAPGGAWSDLPAFDLSTSRNMM</sequence>
<dbReference type="Pfam" id="PF02701">
    <property type="entry name" value="Zn_ribbon_Dof"/>
    <property type="match status" value="1"/>
</dbReference>
<comment type="function">
    <text evidence="9">Transcription factor that binds specifically to a 5'-AA[AG]G-3' consensus core sequence.</text>
</comment>
<keyword evidence="3 9" id="KW-0862">Zinc</keyword>
<evidence type="ECO:0000256" key="5">
    <source>
        <dbReference type="ARBA" id="ARBA00023125"/>
    </source>
</evidence>